<feature type="signal peptide" evidence="1">
    <location>
        <begin position="1"/>
        <end position="23"/>
    </location>
</feature>
<evidence type="ECO:0000313" key="3">
    <source>
        <dbReference type="Proteomes" id="UP000256779"/>
    </source>
</evidence>
<keyword evidence="3" id="KW-1185">Reference proteome</keyword>
<evidence type="ECO:0000313" key="2">
    <source>
        <dbReference type="EMBL" id="RED92462.1"/>
    </source>
</evidence>
<dbReference type="RefSeq" id="WP_115870230.1">
    <property type="nucleotide sequence ID" value="NZ_QREG01000030.1"/>
</dbReference>
<comment type="caution">
    <text evidence="2">The sequence shown here is derived from an EMBL/GenBank/DDBJ whole genome shotgun (WGS) entry which is preliminary data.</text>
</comment>
<dbReference type="AlphaFoldDB" id="A0A3D9KYA6"/>
<evidence type="ECO:0008006" key="4">
    <source>
        <dbReference type="Google" id="ProtNLM"/>
    </source>
</evidence>
<accession>A0A3D9KYA6</accession>
<dbReference type="Proteomes" id="UP000256779">
    <property type="component" value="Unassembled WGS sequence"/>
</dbReference>
<sequence length="218" mass="24657">MTKSFRHLILISFAVFTIGCTNAFGQKEKKLEDSGNKPHWVNWSRGKDFKRLGKGRANKIKMDKKDDVYLFVATAREVANNGSTDLFSLDDTRRVAALNASFEFASILKQEIDASVKNDVTISEEARDRLFTRTEKMKTAANFTGFTRVASYWQKVLEKETNKVYWQVYFLYSINAKTVKENLSKAMEQLSISDKTSAVMAAIETAAEEADDGDLGDF</sequence>
<reference evidence="2 3" key="1">
    <citation type="submission" date="2018-07" db="EMBL/GenBank/DDBJ databases">
        <title>Genomic Encyclopedia of Type Strains, Phase IV (KMG-IV): sequencing the most valuable type-strain genomes for metagenomic binning, comparative biology and taxonomic classification.</title>
        <authorList>
            <person name="Goeker M."/>
        </authorList>
    </citation>
    <scope>NUCLEOTIDE SEQUENCE [LARGE SCALE GENOMIC DNA]</scope>
    <source>
        <strain evidence="2 3">DSM 4134</strain>
    </source>
</reference>
<protein>
    <recommendedName>
        <fullName evidence="4">DUF4142 domain-containing protein</fullName>
    </recommendedName>
</protein>
<dbReference type="EMBL" id="QREG01000030">
    <property type="protein sequence ID" value="RED92462.1"/>
    <property type="molecule type" value="Genomic_DNA"/>
</dbReference>
<organism evidence="2 3">
    <name type="scientific">Marinoscillum furvescens DSM 4134</name>
    <dbReference type="NCBI Taxonomy" id="1122208"/>
    <lineage>
        <taxon>Bacteria</taxon>
        <taxon>Pseudomonadati</taxon>
        <taxon>Bacteroidota</taxon>
        <taxon>Cytophagia</taxon>
        <taxon>Cytophagales</taxon>
        <taxon>Reichenbachiellaceae</taxon>
        <taxon>Marinoscillum</taxon>
    </lineage>
</organism>
<dbReference type="PROSITE" id="PS51257">
    <property type="entry name" value="PROKAR_LIPOPROTEIN"/>
    <property type="match status" value="1"/>
</dbReference>
<evidence type="ECO:0000256" key="1">
    <source>
        <dbReference type="SAM" id="SignalP"/>
    </source>
</evidence>
<feature type="chain" id="PRO_5017572915" description="DUF4142 domain-containing protein" evidence="1">
    <location>
        <begin position="24"/>
        <end position="218"/>
    </location>
</feature>
<keyword evidence="1" id="KW-0732">Signal</keyword>
<proteinExistence type="predicted"/>
<gene>
    <name evidence="2" type="ORF">C7460_13030</name>
</gene>
<name>A0A3D9KYA6_MARFU</name>